<comment type="caution">
    <text evidence="1">The sequence shown here is derived from an EMBL/GenBank/DDBJ whole genome shotgun (WGS) entry which is preliminary data.</text>
</comment>
<reference evidence="1" key="1">
    <citation type="submission" date="2021-07" db="EMBL/GenBank/DDBJ databases">
        <title>Comparative genomics of Bacteroides fragilis group isolates reveals species-dependent resistance mechanisms and validates clinical tools for resistance prediction.</title>
        <authorList>
            <person name="Wallace M.J."/>
            <person name="Jean S."/>
            <person name="Wallace M.A."/>
            <person name="Carey-Ann B.D."/>
            <person name="Dantas G."/>
        </authorList>
    </citation>
    <scope>NUCLEOTIDE SEQUENCE</scope>
    <source>
        <strain evidence="1">BJH_160</strain>
    </source>
</reference>
<gene>
    <name evidence="1" type="ORF">K0H07_08705</name>
</gene>
<sequence length="154" mass="18226">MILTTINNNYPNAFYGNFIMKNSGDYVLFLKGEYIDDVPNFEVHFNIPPQQMDNFKKWGIVSTDKGIHLVSLTTKNTLIPLFEHDVQWIDATCYNNYDNTILGTYYLLNLIHHEIKEEYKITREEEYGLIYTSKEVKSYLKRNKIRGFSYITDE</sequence>
<evidence type="ECO:0000313" key="1">
    <source>
        <dbReference type="EMBL" id="MCE9237236.1"/>
    </source>
</evidence>
<proteinExistence type="predicted"/>
<dbReference type="AlphaFoldDB" id="A0AAW4Z2U3"/>
<dbReference type="Proteomes" id="UP001200544">
    <property type="component" value="Unassembled WGS sequence"/>
</dbReference>
<organism evidence="1 2">
    <name type="scientific">Bacteroides thetaiotaomicron</name>
    <dbReference type="NCBI Taxonomy" id="818"/>
    <lineage>
        <taxon>Bacteria</taxon>
        <taxon>Pseudomonadati</taxon>
        <taxon>Bacteroidota</taxon>
        <taxon>Bacteroidia</taxon>
        <taxon>Bacteroidales</taxon>
        <taxon>Bacteroidaceae</taxon>
        <taxon>Bacteroides</taxon>
    </lineage>
</organism>
<evidence type="ECO:0000313" key="2">
    <source>
        <dbReference type="Proteomes" id="UP001200544"/>
    </source>
</evidence>
<protein>
    <submittedName>
        <fullName evidence="1">Uncharacterized protein</fullName>
    </submittedName>
</protein>
<accession>A0AAW4Z2U3</accession>
<dbReference type="RefSeq" id="WP_016268167.1">
    <property type="nucleotide sequence ID" value="NZ_JADMRY010000005.1"/>
</dbReference>
<dbReference type="EMBL" id="JAHYQA010000004">
    <property type="protein sequence ID" value="MCE9237236.1"/>
    <property type="molecule type" value="Genomic_DNA"/>
</dbReference>
<name>A0AAW4Z2U3_BACT4</name>